<dbReference type="Proteomes" id="UP000017818">
    <property type="component" value="Unassembled WGS sequence"/>
</dbReference>
<dbReference type="Gene3D" id="2.30.30.110">
    <property type="match status" value="1"/>
</dbReference>
<sequence length="252" mass="29373">MDYKDINNKQAFDKFKIGVLENLSNYINDLETNDYKKSVILTYWLKDYTNYLKNESKFNPIYIPKFKRGSIVEINMGFNIGSEYGGVHYGIVLNKKDTKENPNLTIIPMSSKNTNIHKTEVDLGNEFYNIVNQKIDLLSTQCDNYIADLESKLKILDMKDFNSLEDYNSFVNEIESKISLTHIKVKELNKCRNKIIHLKQGGIALISQITTISKMRVKDPLNQKEPLYDIQLSNKTMEQIDKKITQLFIKEY</sequence>
<comment type="similarity">
    <text evidence="1">Belongs to the PemK/MazF family.</text>
</comment>
<evidence type="ECO:0000313" key="4">
    <source>
        <dbReference type="Proteomes" id="UP000017818"/>
    </source>
</evidence>
<comment type="caution">
    <text evidence="3">The sequence shown here is derived from an EMBL/GenBank/DDBJ whole genome shotgun (WGS) entry which is preliminary data.</text>
</comment>
<dbReference type="InterPro" id="IPR003477">
    <property type="entry name" value="PemK-like"/>
</dbReference>
<dbReference type="SUPFAM" id="SSF50118">
    <property type="entry name" value="Cell growth inhibitor/plasmid maintenance toxic component"/>
    <property type="match status" value="1"/>
</dbReference>
<dbReference type="EMBL" id="AFZF02000004">
    <property type="protein sequence ID" value="EHL17426.1"/>
    <property type="molecule type" value="Genomic_DNA"/>
</dbReference>
<accession>V9HQ20</accession>
<reference evidence="3 4" key="1">
    <citation type="submission" date="2012-05" db="EMBL/GenBank/DDBJ databases">
        <title>The Genome Sequence of Eubacteriaceae bacterium CM2.</title>
        <authorList>
            <consortium name="The Broad Institute Genome Sequencing Platform"/>
            <person name="Earl A."/>
            <person name="Ward D."/>
            <person name="Feldgarden M."/>
            <person name="Gevers D."/>
            <person name="Sizova M."/>
            <person name="Hazen A."/>
            <person name="Epstein S."/>
            <person name="Walker B."/>
            <person name="Young S.K."/>
            <person name="Zeng Q."/>
            <person name="Gargeya S."/>
            <person name="Fitzgerald M."/>
            <person name="Haas B."/>
            <person name="Abouelleil A."/>
            <person name="Alvarado L."/>
            <person name="Arachchi H.M."/>
            <person name="Berlin A."/>
            <person name="Chapman S.B."/>
            <person name="Goldberg J."/>
            <person name="Griggs A."/>
            <person name="Gujja S."/>
            <person name="Hansen M."/>
            <person name="Howarth C."/>
            <person name="Imamovic A."/>
            <person name="Larimer J."/>
            <person name="McCowen C."/>
            <person name="Montmayeur A."/>
            <person name="Murphy C."/>
            <person name="Neiman D."/>
            <person name="Pearson M."/>
            <person name="Priest M."/>
            <person name="Roberts A."/>
            <person name="Saif S."/>
            <person name="Shea T."/>
            <person name="Sisk P."/>
            <person name="Sykes S."/>
            <person name="Wortman J."/>
            <person name="Nusbaum C."/>
            <person name="Birren B."/>
        </authorList>
    </citation>
    <scope>NUCLEOTIDE SEQUENCE [LARGE SCALE GENOMIC DNA]</scope>
    <source>
        <strain evidence="3 4">CM2</strain>
    </source>
</reference>
<evidence type="ECO:0000313" key="3">
    <source>
        <dbReference type="EMBL" id="EHL17426.1"/>
    </source>
</evidence>
<dbReference type="OrthoDB" id="1957237at2"/>
<gene>
    <name evidence="3" type="ORF">HMPREF9630_00593</name>
</gene>
<dbReference type="InterPro" id="IPR011067">
    <property type="entry name" value="Plasmid_toxin/cell-grow_inhib"/>
</dbReference>
<dbReference type="AlphaFoldDB" id="V9HQ20"/>
<organism evidence="3 4">
    <name type="scientific">Peptoanaerobacter stomatis</name>
    <dbReference type="NCBI Taxonomy" id="796937"/>
    <lineage>
        <taxon>Bacteria</taxon>
        <taxon>Bacillati</taxon>
        <taxon>Bacillota</taxon>
        <taxon>Clostridia</taxon>
        <taxon>Peptostreptococcales</taxon>
        <taxon>Filifactoraceae</taxon>
        <taxon>Peptoanaerobacter</taxon>
    </lineage>
</organism>
<dbReference type="RefSeq" id="WP_009527226.1">
    <property type="nucleotide sequence ID" value="NZ_JH815225.1"/>
</dbReference>
<dbReference type="HOGENOM" id="CLU_091701_0_0_9"/>
<protein>
    <recommendedName>
        <fullName evidence="5">PemK-like protein</fullName>
    </recommendedName>
</protein>
<evidence type="ECO:0000256" key="1">
    <source>
        <dbReference type="ARBA" id="ARBA00007521"/>
    </source>
</evidence>
<evidence type="ECO:0000256" key="2">
    <source>
        <dbReference type="ARBA" id="ARBA00022649"/>
    </source>
</evidence>
<dbReference type="Pfam" id="PF02452">
    <property type="entry name" value="PemK_toxin"/>
    <property type="match status" value="1"/>
</dbReference>
<keyword evidence="2" id="KW-1277">Toxin-antitoxin system</keyword>
<name>V9HQ20_9FIRM</name>
<evidence type="ECO:0008006" key="5">
    <source>
        <dbReference type="Google" id="ProtNLM"/>
    </source>
</evidence>
<dbReference type="GO" id="GO:0003677">
    <property type="term" value="F:DNA binding"/>
    <property type="evidence" value="ECO:0007669"/>
    <property type="project" value="InterPro"/>
</dbReference>
<proteinExistence type="inferred from homology"/>